<dbReference type="RefSeq" id="WP_147927790.1">
    <property type="nucleotide sequence ID" value="NZ_VKAC01000012.1"/>
</dbReference>
<reference evidence="3 4" key="1">
    <citation type="submission" date="2019-07" db="EMBL/GenBank/DDBJ databases">
        <title>Quadrisphaera sp. strain DD2A genome sequencing and assembly.</title>
        <authorList>
            <person name="Kim I."/>
        </authorList>
    </citation>
    <scope>NUCLEOTIDE SEQUENCE [LARGE SCALE GENOMIC DNA]</scope>
    <source>
        <strain evidence="3 4">DD2A</strain>
    </source>
</reference>
<dbReference type="GO" id="GO:0005886">
    <property type="term" value="C:plasma membrane"/>
    <property type="evidence" value="ECO:0007669"/>
    <property type="project" value="TreeGrafter"/>
</dbReference>
<evidence type="ECO:0000313" key="4">
    <source>
        <dbReference type="Proteomes" id="UP000321234"/>
    </source>
</evidence>
<dbReference type="Gene3D" id="3.30.70.270">
    <property type="match status" value="1"/>
</dbReference>
<dbReference type="InterPro" id="IPR050469">
    <property type="entry name" value="Diguanylate_Cyclase"/>
</dbReference>
<dbReference type="GO" id="GO:0043709">
    <property type="term" value="P:cell adhesion involved in single-species biofilm formation"/>
    <property type="evidence" value="ECO:0007669"/>
    <property type="project" value="TreeGrafter"/>
</dbReference>
<proteinExistence type="predicted"/>
<dbReference type="SMART" id="SM00267">
    <property type="entry name" value="GGDEF"/>
    <property type="match status" value="1"/>
</dbReference>
<evidence type="ECO:0000259" key="2">
    <source>
        <dbReference type="PROSITE" id="PS50887"/>
    </source>
</evidence>
<keyword evidence="1" id="KW-0812">Transmembrane</keyword>
<feature type="transmembrane region" description="Helical" evidence="1">
    <location>
        <begin position="117"/>
        <end position="139"/>
    </location>
</feature>
<dbReference type="GO" id="GO:0052621">
    <property type="term" value="F:diguanylate cyclase activity"/>
    <property type="evidence" value="ECO:0007669"/>
    <property type="project" value="TreeGrafter"/>
</dbReference>
<comment type="caution">
    <text evidence="3">The sequence shown here is derived from an EMBL/GenBank/DDBJ whole genome shotgun (WGS) entry which is preliminary data.</text>
</comment>
<evidence type="ECO:0000313" key="3">
    <source>
        <dbReference type="EMBL" id="TXR52668.1"/>
    </source>
</evidence>
<feature type="transmembrane region" description="Helical" evidence="1">
    <location>
        <begin position="92"/>
        <end position="110"/>
    </location>
</feature>
<feature type="transmembrane region" description="Helical" evidence="1">
    <location>
        <begin position="45"/>
        <end position="61"/>
    </location>
</feature>
<accession>A0A5C8Z654</accession>
<dbReference type="OrthoDB" id="23692at2"/>
<feature type="domain" description="GGDEF" evidence="2">
    <location>
        <begin position="209"/>
        <end position="343"/>
    </location>
</feature>
<dbReference type="InterPro" id="IPR029787">
    <property type="entry name" value="Nucleotide_cyclase"/>
</dbReference>
<dbReference type="Pfam" id="PF00990">
    <property type="entry name" value="GGDEF"/>
    <property type="match status" value="1"/>
</dbReference>
<feature type="transmembrane region" description="Helical" evidence="1">
    <location>
        <begin position="145"/>
        <end position="164"/>
    </location>
</feature>
<sequence>MTPLRSLSARNPRAAQLWAATALLAAGLTSLVVQALASPDGTSAGAMGTFVVVVLAAAVLVRLPAERVAPWVVLAPLLGVAAIVTLDLGSGDAGITGIVFFILPVVFAAAHLRAVGVVVVCAATSAGVAVVVFTLLPRGLATVDATYVTVVLLLVSAVLGRSAAQNERALHRLRLLADLDPLTGLATRRVLDTATAGLARAQRGSGGTGRGALLLVDLDRFKAVNDTHGHLGGDAALTHVAALLRSACRGDDLAARMGGDELAVLLVGCTPEDATRRAHDVVDLVRTTPLVLSDGTRVPLSVSVGVAPVHVLSRTSEDLYARADGALYAAKRAGRDRAVTASA</sequence>
<dbReference type="AlphaFoldDB" id="A0A5C8Z654"/>
<evidence type="ECO:0000256" key="1">
    <source>
        <dbReference type="SAM" id="Phobius"/>
    </source>
</evidence>
<dbReference type="InterPro" id="IPR043128">
    <property type="entry name" value="Rev_trsase/Diguanyl_cyclase"/>
</dbReference>
<dbReference type="PANTHER" id="PTHR45138">
    <property type="entry name" value="REGULATORY COMPONENTS OF SENSORY TRANSDUCTION SYSTEM"/>
    <property type="match status" value="1"/>
</dbReference>
<feature type="transmembrane region" description="Helical" evidence="1">
    <location>
        <begin position="68"/>
        <end position="86"/>
    </location>
</feature>
<keyword evidence="1" id="KW-1133">Transmembrane helix</keyword>
<dbReference type="Proteomes" id="UP000321234">
    <property type="component" value="Unassembled WGS sequence"/>
</dbReference>
<organism evidence="3 4">
    <name type="scientific">Quadrisphaera setariae</name>
    <dbReference type="NCBI Taxonomy" id="2593304"/>
    <lineage>
        <taxon>Bacteria</taxon>
        <taxon>Bacillati</taxon>
        <taxon>Actinomycetota</taxon>
        <taxon>Actinomycetes</taxon>
        <taxon>Kineosporiales</taxon>
        <taxon>Kineosporiaceae</taxon>
        <taxon>Quadrisphaera</taxon>
    </lineage>
</organism>
<dbReference type="NCBIfam" id="TIGR00254">
    <property type="entry name" value="GGDEF"/>
    <property type="match status" value="1"/>
</dbReference>
<dbReference type="EMBL" id="VKAC01000012">
    <property type="protein sequence ID" value="TXR52668.1"/>
    <property type="molecule type" value="Genomic_DNA"/>
</dbReference>
<name>A0A5C8Z654_9ACTN</name>
<gene>
    <name evidence="3" type="ORF">FMM08_18090</name>
</gene>
<dbReference type="PROSITE" id="PS50887">
    <property type="entry name" value="GGDEF"/>
    <property type="match status" value="1"/>
</dbReference>
<protein>
    <submittedName>
        <fullName evidence="3">GGDEF domain-containing protein</fullName>
    </submittedName>
</protein>
<dbReference type="GO" id="GO:1902201">
    <property type="term" value="P:negative regulation of bacterial-type flagellum-dependent cell motility"/>
    <property type="evidence" value="ECO:0007669"/>
    <property type="project" value="TreeGrafter"/>
</dbReference>
<keyword evidence="4" id="KW-1185">Reference proteome</keyword>
<dbReference type="SUPFAM" id="SSF55073">
    <property type="entry name" value="Nucleotide cyclase"/>
    <property type="match status" value="1"/>
</dbReference>
<dbReference type="InterPro" id="IPR000160">
    <property type="entry name" value="GGDEF_dom"/>
</dbReference>
<dbReference type="PANTHER" id="PTHR45138:SF24">
    <property type="entry name" value="DIGUANYLATE CYCLASE DGCC-RELATED"/>
    <property type="match status" value="1"/>
</dbReference>
<keyword evidence="1" id="KW-0472">Membrane</keyword>
<dbReference type="CDD" id="cd01949">
    <property type="entry name" value="GGDEF"/>
    <property type="match status" value="1"/>
</dbReference>